<dbReference type="GO" id="GO:0006950">
    <property type="term" value="P:response to stress"/>
    <property type="evidence" value="ECO:0007669"/>
    <property type="project" value="UniProtKB-ARBA"/>
</dbReference>
<dbReference type="GO" id="GO:0035556">
    <property type="term" value="P:intracellular signal transduction"/>
    <property type="evidence" value="ECO:0007669"/>
    <property type="project" value="InterPro"/>
</dbReference>
<dbReference type="InterPro" id="IPR001562">
    <property type="entry name" value="Znf_Btk_motif"/>
</dbReference>
<reference evidence="13" key="1">
    <citation type="submission" date="2025-08" db="UniProtKB">
        <authorList>
            <consortium name="Ensembl"/>
        </authorList>
    </citation>
    <scope>IDENTIFICATION</scope>
</reference>
<accession>A0A3Q4BRG6</accession>
<evidence type="ECO:0000256" key="9">
    <source>
        <dbReference type="PROSITE-ProRule" id="PRU00432"/>
    </source>
</evidence>
<dbReference type="GO" id="GO:0008270">
    <property type="term" value="F:zinc ion binding"/>
    <property type="evidence" value="ECO:0007669"/>
    <property type="project" value="UniProtKB-KW"/>
</dbReference>
<dbReference type="InterPro" id="IPR000008">
    <property type="entry name" value="C2_dom"/>
</dbReference>
<reference evidence="13" key="2">
    <citation type="submission" date="2025-09" db="UniProtKB">
        <authorList>
            <consortium name="Ensembl"/>
        </authorList>
    </citation>
    <scope>IDENTIFICATION</scope>
</reference>
<dbReference type="SUPFAM" id="SSF50729">
    <property type="entry name" value="PH domain-like"/>
    <property type="match status" value="1"/>
</dbReference>
<keyword evidence="4 9" id="KW-0863">Zinc-finger</keyword>
<feature type="domain" description="C2" evidence="11">
    <location>
        <begin position="1"/>
        <end position="112"/>
    </location>
</feature>
<evidence type="ECO:0000256" key="1">
    <source>
        <dbReference type="ARBA" id="ARBA00022468"/>
    </source>
</evidence>
<protein>
    <recommendedName>
        <fullName evidence="6">Ras GTPase-activating protein 3</fullName>
    </recommendedName>
    <alternativeName>
        <fullName evidence="7">GAP1(IP4BP)</fullName>
    </alternativeName>
    <alternativeName>
        <fullName evidence="8">Ins P4-binding protein</fullName>
    </alternativeName>
</protein>
<evidence type="ECO:0000259" key="10">
    <source>
        <dbReference type="PROSITE" id="PS50003"/>
    </source>
</evidence>
<evidence type="ECO:0000313" key="14">
    <source>
        <dbReference type="Proteomes" id="UP000261620"/>
    </source>
</evidence>
<dbReference type="SUPFAM" id="SSF49562">
    <property type="entry name" value="C2 domain (Calcium/lipid-binding domain, CaLB)"/>
    <property type="match status" value="2"/>
</dbReference>
<dbReference type="InterPro" id="IPR037774">
    <property type="entry name" value="RASA3_PH"/>
</dbReference>
<feature type="domain" description="PH" evidence="10">
    <location>
        <begin position="572"/>
        <end position="673"/>
    </location>
</feature>
<proteinExistence type="predicted"/>
<dbReference type="InterPro" id="IPR001849">
    <property type="entry name" value="PH_domain"/>
</dbReference>
<dbReference type="PROSITE" id="PS50003">
    <property type="entry name" value="PH_DOMAIN"/>
    <property type="match status" value="1"/>
</dbReference>
<evidence type="ECO:0000256" key="4">
    <source>
        <dbReference type="ARBA" id="ARBA00022771"/>
    </source>
</evidence>
<dbReference type="Gene3D" id="1.10.506.10">
    <property type="entry name" value="GTPase Activation - p120gap, domain 1"/>
    <property type="match status" value="1"/>
</dbReference>
<dbReference type="CDD" id="cd04010">
    <property type="entry name" value="C2B_RasA3"/>
    <property type="match status" value="1"/>
</dbReference>
<evidence type="ECO:0000259" key="11">
    <source>
        <dbReference type="PROSITE" id="PS50004"/>
    </source>
</evidence>
<dbReference type="Pfam" id="PF00616">
    <property type="entry name" value="RasGAP"/>
    <property type="match status" value="1"/>
</dbReference>
<dbReference type="FunFam" id="2.60.40.150:FF:000144">
    <property type="entry name" value="RAS p21 protein activator 3"/>
    <property type="match status" value="1"/>
</dbReference>
<dbReference type="PROSITE" id="PS50018">
    <property type="entry name" value="RAS_GTPASE_ACTIV_2"/>
    <property type="match status" value="1"/>
</dbReference>
<sequence length="797" mass="91397">MAVEEEGLRVFQSVKIKIGEAKNIPPYPGPNRMRDCFCTVNLDQEEVFRTKIVEKSLCPFYGEDFYCEIPRSFRHLSFYIFDRDVFRRDSSIGKVAVKKEDLQKYHGKDTWFQLQPVSADSEVQGKVHLELRLSEVITDSGVISHLTMLECQGLPIVNGQCDPYAAVSLLGPSRSDVKKTKVKRKTNNPQFEEVFYFEVMRPLSYTKRHFDVEEEDVDKLVLRVDLWNASNLKFGDEFLGGVRVPLRVLGQDGVHDAWYFLQPRENGGKSVKVEELGSLRLNIVYTEDHVFPSEHYTPLRDLLLSSANVGPVSASTAHILGEVCREKQEAAIPLVRLFLHYSKIVPFISAIAHAEVNRTQDPNTIFRGNSLTSKCIDETMKLAGMHYLQVTLKPIIDEICTEHKPCEIDPVKLKESENLETNRENLRHYVDRIFNVITTSGVRCPTVMCDIFFSLRESAATRFEVDQDVRYTAVSSFIFLRFFAPAILSPNLFHLRPHHPDPATSRTLTLISKTIQTLGSLAKSKSASFKESYMAAFYDYFNEQKYADAVKNFLDLISTSGQWDQKSIETPIMLKEGFMIKRAQGRNRFGIKNFKKRWFRLTNHELTYHKTKGEGALCSIPIENILAVERLEEESFKMKNMFQVIQPERVLYIQANNCVEARDWIDILTKVSQCNRKRLSTYHPSAYLNGHWLCCKLSADTEPGCTPCTGSLPANIQLDVKHWHGEACGSNFVIDDPQETYKTLKQIISAVQTLERQHTKYKRDKFKKTKIGSQEHPIGDSFQCYIRQQSESSTYSI</sequence>
<dbReference type="Proteomes" id="UP000261620">
    <property type="component" value="Unplaced"/>
</dbReference>
<dbReference type="Pfam" id="PF00169">
    <property type="entry name" value="PH"/>
    <property type="match status" value="1"/>
</dbReference>
<dbReference type="GO" id="GO:0005096">
    <property type="term" value="F:GTPase activator activity"/>
    <property type="evidence" value="ECO:0007669"/>
    <property type="project" value="UniProtKB-KW"/>
</dbReference>
<organism evidence="13 14">
    <name type="scientific">Mola mola</name>
    <name type="common">Ocean sunfish</name>
    <name type="synonym">Tetraodon mola</name>
    <dbReference type="NCBI Taxonomy" id="94237"/>
    <lineage>
        <taxon>Eukaryota</taxon>
        <taxon>Metazoa</taxon>
        <taxon>Chordata</taxon>
        <taxon>Craniata</taxon>
        <taxon>Vertebrata</taxon>
        <taxon>Euteleostomi</taxon>
        <taxon>Actinopterygii</taxon>
        <taxon>Neopterygii</taxon>
        <taxon>Teleostei</taxon>
        <taxon>Neoteleostei</taxon>
        <taxon>Acanthomorphata</taxon>
        <taxon>Eupercaria</taxon>
        <taxon>Tetraodontiformes</taxon>
        <taxon>Molidae</taxon>
        <taxon>Mola</taxon>
    </lineage>
</organism>
<dbReference type="InterPro" id="IPR001936">
    <property type="entry name" value="RasGAP_dom"/>
</dbReference>
<keyword evidence="2" id="KW-0479">Metal-binding</keyword>
<dbReference type="CDD" id="cd13371">
    <property type="entry name" value="PH_GAP1_mammal-like"/>
    <property type="match status" value="1"/>
</dbReference>
<dbReference type="AlphaFoldDB" id="A0A3Q4BRG6"/>
<dbReference type="FunFam" id="1.10.506.10:FF:000011">
    <property type="entry name" value="Ras GTPase-activating protein 2 isoform 3"/>
    <property type="match status" value="1"/>
</dbReference>
<dbReference type="InterPro" id="IPR011993">
    <property type="entry name" value="PH-like_dom_sf"/>
</dbReference>
<dbReference type="SMART" id="SM00233">
    <property type="entry name" value="PH"/>
    <property type="match status" value="1"/>
</dbReference>
<dbReference type="SMART" id="SM00239">
    <property type="entry name" value="C2"/>
    <property type="match status" value="2"/>
</dbReference>
<keyword evidence="1" id="KW-0343">GTPase activation</keyword>
<feature type="domain" description="Ras-GAP" evidence="12">
    <location>
        <begin position="326"/>
        <end position="520"/>
    </location>
</feature>
<dbReference type="InterPro" id="IPR039360">
    <property type="entry name" value="Ras_GTPase"/>
</dbReference>
<evidence type="ECO:0000256" key="8">
    <source>
        <dbReference type="ARBA" id="ARBA00082335"/>
    </source>
</evidence>
<dbReference type="InterPro" id="IPR035892">
    <property type="entry name" value="C2_domain_sf"/>
</dbReference>
<dbReference type="SMART" id="SM00323">
    <property type="entry name" value="RasGAP"/>
    <property type="match status" value="1"/>
</dbReference>
<dbReference type="Pfam" id="PF00779">
    <property type="entry name" value="BTK"/>
    <property type="match status" value="1"/>
</dbReference>
<dbReference type="PROSITE" id="PS50004">
    <property type="entry name" value="C2"/>
    <property type="match status" value="2"/>
</dbReference>
<dbReference type="GO" id="GO:0046580">
    <property type="term" value="P:negative regulation of Ras protein signal transduction"/>
    <property type="evidence" value="ECO:0007669"/>
    <property type="project" value="InterPro"/>
</dbReference>
<dbReference type="Pfam" id="PF00168">
    <property type="entry name" value="C2"/>
    <property type="match status" value="2"/>
</dbReference>
<dbReference type="PROSITE" id="PS51113">
    <property type="entry name" value="ZF_BTK"/>
    <property type="match status" value="1"/>
</dbReference>
<evidence type="ECO:0000256" key="2">
    <source>
        <dbReference type="ARBA" id="ARBA00022723"/>
    </source>
</evidence>
<name>A0A3Q4BRG6_MOLML</name>
<dbReference type="FunFam" id="2.30.29.30:FF:000144">
    <property type="entry name" value="Ras GTPase-activating protein 2 isoform 3"/>
    <property type="match status" value="1"/>
</dbReference>
<dbReference type="PANTHER" id="PTHR10194:SF53">
    <property type="entry name" value="RAS GTPASE-ACTIVATING PROTEIN 3"/>
    <property type="match status" value="1"/>
</dbReference>
<dbReference type="Gene3D" id="2.30.29.30">
    <property type="entry name" value="Pleckstrin-homology domain (PH domain)/Phosphotyrosine-binding domain (PTB)"/>
    <property type="match status" value="1"/>
</dbReference>
<dbReference type="OMA" id="FLHYSKI"/>
<evidence type="ECO:0000256" key="3">
    <source>
        <dbReference type="ARBA" id="ARBA00022737"/>
    </source>
</evidence>
<evidence type="ECO:0000313" key="13">
    <source>
        <dbReference type="Ensembl" id="ENSMMOP00000023757.1"/>
    </source>
</evidence>
<dbReference type="STRING" id="94237.ENSMMOP00000023757"/>
<dbReference type="SUPFAM" id="SSF48350">
    <property type="entry name" value="GTPase activation domain, GAP"/>
    <property type="match status" value="1"/>
</dbReference>
<evidence type="ECO:0000259" key="12">
    <source>
        <dbReference type="PROSITE" id="PS50018"/>
    </source>
</evidence>
<dbReference type="CDD" id="cd05134">
    <property type="entry name" value="RasGAP_RASA3"/>
    <property type="match status" value="1"/>
</dbReference>
<evidence type="ECO:0000256" key="6">
    <source>
        <dbReference type="ARBA" id="ARBA00071362"/>
    </source>
</evidence>
<dbReference type="InterPro" id="IPR023152">
    <property type="entry name" value="RasGAP_CS"/>
</dbReference>
<evidence type="ECO:0000256" key="5">
    <source>
        <dbReference type="ARBA" id="ARBA00022833"/>
    </source>
</evidence>
<dbReference type="Gene3D" id="2.60.40.150">
    <property type="entry name" value="C2 domain"/>
    <property type="match status" value="2"/>
</dbReference>
<dbReference type="PANTHER" id="PTHR10194">
    <property type="entry name" value="RAS GTPASE-ACTIVATING PROTEINS"/>
    <property type="match status" value="1"/>
</dbReference>
<dbReference type="Ensembl" id="ENSMMOT00000024154.1">
    <property type="protein sequence ID" value="ENSMMOP00000023757.1"/>
    <property type="gene ID" value="ENSMMOG00000018083.1"/>
</dbReference>
<keyword evidence="14" id="KW-1185">Reference proteome</keyword>
<keyword evidence="5" id="KW-0862">Zinc</keyword>
<dbReference type="CDD" id="cd08401">
    <property type="entry name" value="C2A_RasA2_RasA3"/>
    <property type="match status" value="1"/>
</dbReference>
<dbReference type="PROSITE" id="PS00509">
    <property type="entry name" value="RAS_GTPASE_ACTIV_1"/>
    <property type="match status" value="1"/>
</dbReference>
<dbReference type="SMART" id="SM00107">
    <property type="entry name" value="BTK"/>
    <property type="match status" value="1"/>
</dbReference>
<dbReference type="InterPro" id="IPR008936">
    <property type="entry name" value="Rho_GTPase_activation_prot"/>
</dbReference>
<feature type="domain" description="C2" evidence="11">
    <location>
        <begin position="123"/>
        <end position="259"/>
    </location>
</feature>
<keyword evidence="3" id="KW-0677">Repeat</keyword>
<evidence type="ECO:0000256" key="7">
    <source>
        <dbReference type="ARBA" id="ARBA00080217"/>
    </source>
</evidence>